<organism evidence="1 2">
    <name type="scientific">Paenibacillus lutimineralis</name>
    <dbReference type="NCBI Taxonomy" id="2707005"/>
    <lineage>
        <taxon>Bacteria</taxon>
        <taxon>Bacillati</taxon>
        <taxon>Bacillota</taxon>
        <taxon>Bacilli</taxon>
        <taxon>Bacillales</taxon>
        <taxon>Paenibacillaceae</taxon>
        <taxon>Paenibacillus</taxon>
    </lineage>
</organism>
<evidence type="ECO:0000313" key="2">
    <source>
        <dbReference type="Proteomes" id="UP000270678"/>
    </source>
</evidence>
<sequence length="245" mass="26599">MTVRDDEGSSNLRIIGNSNSNGGVFDKVTIVGDAQIDGDIDCSKFRGTGTLDVEGSLRAESLKSTGEIRTTEDLQGGSLAMTGNIKIGRDLIAAKTSFNGEVEVGNRIIGEEIHIFGNLTVRHGIQAENFRVKGALQMNGMLNADKIEIDLYGRSVVTEVVGGEIKVEPSNFKKWVSLFTFKGLPQLESEVIEGDRLYLENTIARVVRGSTVVIGKGCQIGIVEYREGLQQDKDSIIEDSRYVGL</sequence>
<keyword evidence="2" id="KW-1185">Reference proteome</keyword>
<dbReference type="AlphaFoldDB" id="A0A3S9V4U9"/>
<dbReference type="Proteomes" id="UP000270678">
    <property type="component" value="Chromosome"/>
</dbReference>
<reference evidence="2" key="1">
    <citation type="submission" date="2018-12" db="EMBL/GenBank/DDBJ databases">
        <title>Complete genome sequence of Paenibacillus sp. MBLB1234.</title>
        <authorList>
            <person name="Nam Y.-D."/>
            <person name="Kang J."/>
            <person name="Chung W.-H."/>
            <person name="Park Y.S."/>
        </authorList>
    </citation>
    <scope>NUCLEOTIDE SEQUENCE [LARGE SCALE GENOMIC DNA]</scope>
    <source>
        <strain evidence="2">MBLB1234</strain>
    </source>
</reference>
<accession>A0A3S9V4U9</accession>
<name>A0A3S9V4U9_9BACL</name>
<protein>
    <recommendedName>
        <fullName evidence="3">Polymer-forming cytoskeletal protein</fullName>
    </recommendedName>
</protein>
<gene>
    <name evidence="1" type="ORF">EI981_26110</name>
</gene>
<dbReference type="OrthoDB" id="1730007at2"/>
<evidence type="ECO:0000313" key="1">
    <source>
        <dbReference type="EMBL" id="AZS17560.1"/>
    </source>
</evidence>
<dbReference type="RefSeq" id="WP_127003216.1">
    <property type="nucleotide sequence ID" value="NZ_CP034346.1"/>
</dbReference>
<dbReference type="KEGG" id="plut:EI981_26110"/>
<dbReference type="EMBL" id="CP034346">
    <property type="protein sequence ID" value="AZS17560.1"/>
    <property type="molecule type" value="Genomic_DNA"/>
</dbReference>
<evidence type="ECO:0008006" key="3">
    <source>
        <dbReference type="Google" id="ProtNLM"/>
    </source>
</evidence>
<proteinExistence type="predicted"/>